<evidence type="ECO:0000313" key="4">
    <source>
        <dbReference type="Proteomes" id="UP000244184"/>
    </source>
</evidence>
<dbReference type="AlphaFoldDB" id="A0A161S5X0"/>
<dbReference type="EMBL" id="LQRA01000048">
    <property type="protein sequence ID" value="KZE80299.1"/>
    <property type="molecule type" value="Genomic_DNA"/>
</dbReference>
<evidence type="ECO:0000313" key="2">
    <source>
        <dbReference type="EMBL" id="PUA40761.1"/>
    </source>
</evidence>
<protein>
    <submittedName>
        <fullName evidence="1">Uncharacterized protein</fullName>
    </submittedName>
</protein>
<evidence type="ECO:0000313" key="1">
    <source>
        <dbReference type="EMBL" id="KZE80299.1"/>
    </source>
</evidence>
<dbReference type="InterPro" id="IPR013324">
    <property type="entry name" value="RNA_pol_sigma_r3/r4-like"/>
</dbReference>
<proteinExistence type="predicted"/>
<reference evidence="2 4" key="3">
    <citation type="submission" date="2018-03" db="EMBL/GenBank/DDBJ databases">
        <title>Genome sequence of Paenibacillus elgii strain AC13 an antimicrobial compound producing bacteria.</title>
        <authorList>
            <person name="Kurokawa A.S."/>
            <person name="Araujo J.F."/>
            <person name="Costa R.A."/>
            <person name="Ortega D.B."/>
            <person name="Pires A.S."/>
            <person name="Pappas G.J.Jr."/>
            <person name="Franco O.L."/>
            <person name="Barreto C."/>
            <person name="Magalhaes B.S."/>
            <person name="Kruger R.H."/>
        </authorList>
    </citation>
    <scope>NUCLEOTIDE SEQUENCE [LARGE SCALE GENOMIC DNA]</scope>
    <source>
        <strain evidence="2 4">AC13</strain>
    </source>
</reference>
<dbReference type="Proteomes" id="UP000076563">
    <property type="component" value="Unassembled WGS sequence"/>
</dbReference>
<accession>A0A161S5X0</accession>
<dbReference type="RefSeq" id="WP_063179969.1">
    <property type="nucleotide sequence ID" value="NZ_LQRA01000048.1"/>
</dbReference>
<reference evidence="1" key="2">
    <citation type="submission" date="2016-01" db="EMBL/GenBank/DDBJ databases">
        <authorList>
            <person name="McClelland M."/>
            <person name="Jain A."/>
            <person name="Saraogi P."/>
            <person name="Mendelson R."/>
            <person name="Westerman R."/>
            <person name="SanMiguel P."/>
            <person name="Csonka L."/>
        </authorList>
    </citation>
    <scope>NUCLEOTIDE SEQUENCE</scope>
    <source>
        <strain evidence="1">M63</strain>
    </source>
</reference>
<gene>
    <name evidence="1" type="ORF">AV654_12355</name>
    <name evidence="2" type="ORF">C8Z91_02730</name>
</gene>
<sequence>MTNTEREKVVTLLKNYQSYKYAVDNYVSESAYTLSVSKLDFAPRNGSYGSREPGVLTHSSEQDAADYRMYSRLVQMIEGALKTLSDVEYEIIHYKWMKGWTLKEIEVRRNYGIDSTKAIHRRALEKLAICFMFTEPAEILPVQNRSVPGATQEAFA</sequence>
<reference evidence="3" key="1">
    <citation type="submission" date="2016-01" db="EMBL/GenBank/DDBJ databases">
        <title>Draft genome of Chromobacterium sp. F49.</title>
        <authorList>
            <person name="Hong K.W."/>
        </authorList>
    </citation>
    <scope>NUCLEOTIDE SEQUENCE [LARGE SCALE GENOMIC DNA]</scope>
    <source>
        <strain evidence="3">M63</strain>
    </source>
</reference>
<keyword evidence="3" id="KW-1185">Reference proteome</keyword>
<organism evidence="1 3">
    <name type="scientific">Paenibacillus elgii</name>
    <dbReference type="NCBI Taxonomy" id="189691"/>
    <lineage>
        <taxon>Bacteria</taxon>
        <taxon>Bacillati</taxon>
        <taxon>Bacillota</taxon>
        <taxon>Bacilli</taxon>
        <taxon>Bacillales</taxon>
        <taxon>Paenibacillaceae</taxon>
        <taxon>Paenibacillus</taxon>
    </lineage>
</organism>
<dbReference type="Proteomes" id="UP000244184">
    <property type="component" value="Unassembled WGS sequence"/>
</dbReference>
<comment type="caution">
    <text evidence="1">The sequence shown here is derived from an EMBL/GenBank/DDBJ whole genome shotgun (WGS) entry which is preliminary data.</text>
</comment>
<dbReference type="SUPFAM" id="SSF88659">
    <property type="entry name" value="Sigma3 and sigma4 domains of RNA polymerase sigma factors"/>
    <property type="match status" value="1"/>
</dbReference>
<evidence type="ECO:0000313" key="3">
    <source>
        <dbReference type="Proteomes" id="UP000076563"/>
    </source>
</evidence>
<name>A0A161S5X0_9BACL</name>
<dbReference type="OrthoDB" id="2598377at2"/>
<dbReference type="EMBL" id="PYHP01000007">
    <property type="protein sequence ID" value="PUA40761.1"/>
    <property type="molecule type" value="Genomic_DNA"/>
</dbReference>